<dbReference type="CDD" id="cd00038">
    <property type="entry name" value="CAP_ED"/>
    <property type="match status" value="1"/>
</dbReference>
<feature type="compositionally biased region" description="Low complexity" evidence="4">
    <location>
        <begin position="26"/>
        <end position="37"/>
    </location>
</feature>
<keyword evidence="3" id="KW-0804">Transcription</keyword>
<evidence type="ECO:0000313" key="7">
    <source>
        <dbReference type="EMBL" id="TNM29747.1"/>
    </source>
</evidence>
<dbReference type="InterPro" id="IPR050397">
    <property type="entry name" value="Env_Response_Regulators"/>
</dbReference>
<dbReference type="PROSITE" id="PS50042">
    <property type="entry name" value="CNMP_BINDING_3"/>
    <property type="match status" value="1"/>
</dbReference>
<evidence type="ECO:0000256" key="1">
    <source>
        <dbReference type="ARBA" id="ARBA00023015"/>
    </source>
</evidence>
<feature type="domain" description="Cyclic nucleotide-binding" evidence="5">
    <location>
        <begin position="42"/>
        <end position="145"/>
    </location>
</feature>
<dbReference type="SMART" id="SM00419">
    <property type="entry name" value="HTH_CRP"/>
    <property type="match status" value="1"/>
</dbReference>
<dbReference type="PANTHER" id="PTHR24567:SF74">
    <property type="entry name" value="HTH-TYPE TRANSCRIPTIONAL REGULATOR ARCR"/>
    <property type="match status" value="1"/>
</dbReference>
<dbReference type="InterPro" id="IPR036390">
    <property type="entry name" value="WH_DNA-bd_sf"/>
</dbReference>
<dbReference type="InterPro" id="IPR000595">
    <property type="entry name" value="cNMP-bd_dom"/>
</dbReference>
<dbReference type="InterPro" id="IPR014710">
    <property type="entry name" value="RmlC-like_jellyroll"/>
</dbReference>
<dbReference type="AlphaFoldDB" id="A0A5C4V1V9"/>
<evidence type="ECO:0000313" key="8">
    <source>
        <dbReference type="Proteomes" id="UP000311713"/>
    </source>
</evidence>
<dbReference type="SMART" id="SM00100">
    <property type="entry name" value="cNMP"/>
    <property type="match status" value="1"/>
</dbReference>
<gene>
    <name evidence="7" type="ORF">FH715_13440</name>
</gene>
<evidence type="ECO:0000259" key="6">
    <source>
        <dbReference type="PROSITE" id="PS51063"/>
    </source>
</evidence>
<dbReference type="PROSITE" id="PS00888">
    <property type="entry name" value="CNMP_BINDING_1"/>
    <property type="match status" value="1"/>
</dbReference>
<name>A0A5C4V1V9_9ACTN</name>
<protein>
    <submittedName>
        <fullName evidence="7">Crp/Fnr family transcriptional regulator</fullName>
    </submittedName>
</protein>
<evidence type="ECO:0000259" key="5">
    <source>
        <dbReference type="PROSITE" id="PS50042"/>
    </source>
</evidence>
<sequence length="258" mass="26763">MAHPVSAPAVGPRLCVAAKRGPRTLPPSTLLPRTSPGGRAVAQDALTPEQLGLLHGAGSERSWARGEVVVLEGAPARDVILVESGLVKVTTVSANGYTSVLAVRGPGELLGELSCLDGGPRSATVTALGAVRGTVVPGERFRRLLAAHGALALAVLRSVAVRLRDSDRLRAEHGAYPAGVRVAGVLWEMAVRHGRPVAGPPGALAVRVTQQELAGAAGTSRESLVRALGELAAEGLIVRRRGHTVVVDLDGLRDWHRD</sequence>
<reference evidence="7 8" key="1">
    <citation type="submission" date="2019-06" db="EMBL/GenBank/DDBJ databases">
        <title>Draft genome of Streptomyces sedi sp. JCM16909.</title>
        <authorList>
            <person name="Klykleung N."/>
            <person name="Tanasupawat S."/>
            <person name="Kudo T."/>
            <person name="Yuki M."/>
            <person name="Ohkuma M."/>
        </authorList>
    </citation>
    <scope>NUCLEOTIDE SEQUENCE [LARGE SCALE GENOMIC DNA]</scope>
    <source>
        <strain evidence="7 8">JCM 16909</strain>
    </source>
</reference>
<dbReference type="Pfam" id="PF13545">
    <property type="entry name" value="HTH_Crp_2"/>
    <property type="match status" value="1"/>
</dbReference>
<proteinExistence type="predicted"/>
<accession>A0A5C4V1V9</accession>
<organism evidence="7 8">
    <name type="scientific">Streptomyces sedi</name>
    <dbReference type="NCBI Taxonomy" id="555059"/>
    <lineage>
        <taxon>Bacteria</taxon>
        <taxon>Bacillati</taxon>
        <taxon>Actinomycetota</taxon>
        <taxon>Actinomycetes</taxon>
        <taxon>Kitasatosporales</taxon>
        <taxon>Streptomycetaceae</taxon>
        <taxon>Streptomyces</taxon>
    </lineage>
</organism>
<dbReference type="Proteomes" id="UP000311713">
    <property type="component" value="Unassembled WGS sequence"/>
</dbReference>
<dbReference type="Pfam" id="PF00027">
    <property type="entry name" value="cNMP_binding"/>
    <property type="match status" value="1"/>
</dbReference>
<dbReference type="Gene3D" id="2.60.120.10">
    <property type="entry name" value="Jelly Rolls"/>
    <property type="match status" value="1"/>
</dbReference>
<feature type="domain" description="HTH crp-type" evidence="6">
    <location>
        <begin position="176"/>
        <end position="250"/>
    </location>
</feature>
<keyword evidence="1" id="KW-0805">Transcription regulation</keyword>
<comment type="caution">
    <text evidence="7">The sequence shown here is derived from an EMBL/GenBank/DDBJ whole genome shotgun (WGS) entry which is preliminary data.</text>
</comment>
<dbReference type="PROSITE" id="PS51063">
    <property type="entry name" value="HTH_CRP_2"/>
    <property type="match status" value="1"/>
</dbReference>
<dbReference type="OrthoDB" id="41390at2"/>
<feature type="region of interest" description="Disordered" evidence="4">
    <location>
        <begin position="20"/>
        <end position="40"/>
    </location>
</feature>
<dbReference type="GO" id="GO:0003700">
    <property type="term" value="F:DNA-binding transcription factor activity"/>
    <property type="evidence" value="ECO:0007669"/>
    <property type="project" value="TreeGrafter"/>
</dbReference>
<dbReference type="InterPro" id="IPR012318">
    <property type="entry name" value="HTH_CRP"/>
</dbReference>
<dbReference type="PANTHER" id="PTHR24567">
    <property type="entry name" value="CRP FAMILY TRANSCRIPTIONAL REGULATORY PROTEIN"/>
    <property type="match status" value="1"/>
</dbReference>
<evidence type="ECO:0000256" key="3">
    <source>
        <dbReference type="ARBA" id="ARBA00023163"/>
    </source>
</evidence>
<dbReference type="GO" id="GO:0005829">
    <property type="term" value="C:cytosol"/>
    <property type="evidence" value="ECO:0007669"/>
    <property type="project" value="TreeGrafter"/>
</dbReference>
<dbReference type="SUPFAM" id="SSF46785">
    <property type="entry name" value="Winged helix' DNA-binding domain"/>
    <property type="match status" value="1"/>
</dbReference>
<evidence type="ECO:0000256" key="2">
    <source>
        <dbReference type="ARBA" id="ARBA00023125"/>
    </source>
</evidence>
<dbReference type="InterPro" id="IPR018488">
    <property type="entry name" value="cNMP-bd_CS"/>
</dbReference>
<dbReference type="EMBL" id="VDGT01000009">
    <property type="protein sequence ID" value="TNM29747.1"/>
    <property type="molecule type" value="Genomic_DNA"/>
</dbReference>
<dbReference type="GO" id="GO:0003677">
    <property type="term" value="F:DNA binding"/>
    <property type="evidence" value="ECO:0007669"/>
    <property type="project" value="UniProtKB-KW"/>
</dbReference>
<dbReference type="InterPro" id="IPR018490">
    <property type="entry name" value="cNMP-bd_dom_sf"/>
</dbReference>
<dbReference type="SUPFAM" id="SSF51206">
    <property type="entry name" value="cAMP-binding domain-like"/>
    <property type="match status" value="1"/>
</dbReference>
<keyword evidence="8" id="KW-1185">Reference proteome</keyword>
<keyword evidence="2" id="KW-0238">DNA-binding</keyword>
<evidence type="ECO:0000256" key="4">
    <source>
        <dbReference type="SAM" id="MobiDB-lite"/>
    </source>
</evidence>